<proteinExistence type="predicted"/>
<evidence type="ECO:0000259" key="6">
    <source>
        <dbReference type="PROSITE" id="PS51352"/>
    </source>
</evidence>
<sequence length="288" mass="32309">MKSTLLAALACTLGSSVMAQQQVTETAILSAQKQELTAFLAAADQQLATCQQNYYDAQKAKGHYDTIGLGEWRYQMKLLKQARKAKEIDFIQQHPDYMVSLEALKDVIGPLPDDISSYKALFMGLQKNVRKSEAGKSTAALIEKYMAVRVGATAPAFASTDTSGKLVQLSDYRGKYVLVDFWASWCGPCREENPVVVKAYNTFRHKNFEILSVSLDQVGKRADWIKAIEKDGLTWQHVSDLKYWDSEVGKKYMVRSIPQNFLIDPKGKIIAKDLRGEALSQQLQELLK</sequence>
<organism evidence="7 8">
    <name type="scientific">Chitinophaga jiangningensis</name>
    <dbReference type="NCBI Taxonomy" id="1419482"/>
    <lineage>
        <taxon>Bacteria</taxon>
        <taxon>Pseudomonadati</taxon>
        <taxon>Bacteroidota</taxon>
        <taxon>Chitinophagia</taxon>
        <taxon>Chitinophagales</taxon>
        <taxon>Chitinophagaceae</taxon>
        <taxon>Chitinophaga</taxon>
    </lineage>
</organism>
<dbReference type="Gene3D" id="3.40.30.10">
    <property type="entry name" value="Glutaredoxin"/>
    <property type="match status" value="1"/>
</dbReference>
<feature type="domain" description="Thioredoxin" evidence="6">
    <location>
        <begin position="148"/>
        <end position="288"/>
    </location>
</feature>
<reference evidence="7 8" key="1">
    <citation type="submission" date="2016-11" db="EMBL/GenBank/DDBJ databases">
        <authorList>
            <person name="Jaros S."/>
            <person name="Januszkiewicz K."/>
            <person name="Wedrychowicz H."/>
        </authorList>
    </citation>
    <scope>NUCLEOTIDE SEQUENCE [LARGE SCALE GENOMIC DNA]</scope>
    <source>
        <strain evidence="7 8">DSM 27406</strain>
    </source>
</reference>
<dbReference type="SUPFAM" id="SSF52833">
    <property type="entry name" value="Thioredoxin-like"/>
    <property type="match status" value="1"/>
</dbReference>
<dbReference type="InterPro" id="IPR050553">
    <property type="entry name" value="Thioredoxin_ResA/DsbE_sf"/>
</dbReference>
<name>A0A1M7LQV3_9BACT</name>
<gene>
    <name evidence="7" type="ORF">SAMN05444266_11196</name>
</gene>
<keyword evidence="3" id="KW-1015">Disulfide bond</keyword>
<dbReference type="InterPro" id="IPR036249">
    <property type="entry name" value="Thioredoxin-like_sf"/>
</dbReference>
<dbReference type="EMBL" id="FRBL01000011">
    <property type="protein sequence ID" value="SHM80649.1"/>
    <property type="molecule type" value="Genomic_DNA"/>
</dbReference>
<comment type="subcellular location">
    <subcellularLocation>
        <location evidence="1">Cell envelope</location>
    </subcellularLocation>
</comment>
<evidence type="ECO:0000313" key="8">
    <source>
        <dbReference type="Proteomes" id="UP000184420"/>
    </source>
</evidence>
<feature type="chain" id="PRO_5012432618" evidence="5">
    <location>
        <begin position="20"/>
        <end position="288"/>
    </location>
</feature>
<dbReference type="GO" id="GO:0016491">
    <property type="term" value="F:oxidoreductase activity"/>
    <property type="evidence" value="ECO:0007669"/>
    <property type="project" value="InterPro"/>
</dbReference>
<dbReference type="PANTHER" id="PTHR42852:SF6">
    <property type="entry name" value="THIOL:DISULFIDE INTERCHANGE PROTEIN DSBE"/>
    <property type="match status" value="1"/>
</dbReference>
<evidence type="ECO:0000256" key="3">
    <source>
        <dbReference type="ARBA" id="ARBA00023157"/>
    </source>
</evidence>
<dbReference type="PANTHER" id="PTHR42852">
    <property type="entry name" value="THIOL:DISULFIDE INTERCHANGE PROTEIN DSBE"/>
    <property type="match status" value="1"/>
</dbReference>
<dbReference type="STRING" id="1419482.SAMN05444266_11196"/>
<dbReference type="GO" id="GO:0017004">
    <property type="term" value="P:cytochrome complex assembly"/>
    <property type="evidence" value="ECO:0007669"/>
    <property type="project" value="UniProtKB-KW"/>
</dbReference>
<dbReference type="OrthoDB" id="750178at2"/>
<dbReference type="InterPro" id="IPR013766">
    <property type="entry name" value="Thioredoxin_domain"/>
</dbReference>
<keyword evidence="2" id="KW-0201">Cytochrome c-type biogenesis</keyword>
<evidence type="ECO:0000256" key="1">
    <source>
        <dbReference type="ARBA" id="ARBA00004196"/>
    </source>
</evidence>
<keyword evidence="4" id="KW-0676">Redox-active center</keyword>
<dbReference type="InterPro" id="IPR000866">
    <property type="entry name" value="AhpC/TSA"/>
</dbReference>
<dbReference type="Proteomes" id="UP000184420">
    <property type="component" value="Unassembled WGS sequence"/>
</dbReference>
<keyword evidence="8" id="KW-1185">Reference proteome</keyword>
<dbReference type="GO" id="GO:0030313">
    <property type="term" value="C:cell envelope"/>
    <property type="evidence" value="ECO:0007669"/>
    <property type="project" value="UniProtKB-SubCell"/>
</dbReference>
<dbReference type="GO" id="GO:0016209">
    <property type="term" value="F:antioxidant activity"/>
    <property type="evidence" value="ECO:0007669"/>
    <property type="project" value="InterPro"/>
</dbReference>
<keyword evidence="5" id="KW-0732">Signal</keyword>
<dbReference type="Pfam" id="PF00578">
    <property type="entry name" value="AhpC-TSA"/>
    <property type="match status" value="1"/>
</dbReference>
<dbReference type="AlphaFoldDB" id="A0A1M7LQV3"/>
<evidence type="ECO:0000256" key="2">
    <source>
        <dbReference type="ARBA" id="ARBA00022748"/>
    </source>
</evidence>
<dbReference type="PROSITE" id="PS51352">
    <property type="entry name" value="THIOREDOXIN_2"/>
    <property type="match status" value="1"/>
</dbReference>
<dbReference type="RefSeq" id="WP_073086707.1">
    <property type="nucleotide sequence ID" value="NZ_FRBL01000011.1"/>
</dbReference>
<dbReference type="PROSITE" id="PS00194">
    <property type="entry name" value="THIOREDOXIN_1"/>
    <property type="match status" value="1"/>
</dbReference>
<protein>
    <submittedName>
        <fullName evidence="7">Peroxiredoxin</fullName>
    </submittedName>
</protein>
<dbReference type="InterPro" id="IPR017937">
    <property type="entry name" value="Thioredoxin_CS"/>
</dbReference>
<accession>A0A1M7LQV3</accession>
<evidence type="ECO:0000313" key="7">
    <source>
        <dbReference type="EMBL" id="SHM80649.1"/>
    </source>
</evidence>
<feature type="signal peptide" evidence="5">
    <location>
        <begin position="1"/>
        <end position="19"/>
    </location>
</feature>
<evidence type="ECO:0000256" key="4">
    <source>
        <dbReference type="ARBA" id="ARBA00023284"/>
    </source>
</evidence>
<evidence type="ECO:0000256" key="5">
    <source>
        <dbReference type="SAM" id="SignalP"/>
    </source>
</evidence>
<dbReference type="CDD" id="cd02966">
    <property type="entry name" value="TlpA_like_family"/>
    <property type="match status" value="1"/>
</dbReference>